<feature type="non-terminal residue" evidence="2">
    <location>
        <position position="148"/>
    </location>
</feature>
<accession>A0ABR3MRS3</accession>
<dbReference type="Proteomes" id="UP001558613">
    <property type="component" value="Unassembled WGS sequence"/>
</dbReference>
<comment type="caution">
    <text evidence="2">The sequence shown here is derived from an EMBL/GenBank/DDBJ whole genome shotgun (WGS) entry which is preliminary data.</text>
</comment>
<sequence length="148" mass="16192">MPQVHEKAELLSNKVIRSLPASGGAWPRAGLVQWRALTLPRRNAKLSGVASAAEPRSVPVIVALSAAADDRHQGSVMFALTLWIIALLWSAARADARKPDEFFSASVHRARCASRCLSLHITRISAAFKHFQSNGSLVWCQNHKQCSK</sequence>
<dbReference type="InterPro" id="IPR040957">
    <property type="entry name" value="Anosmin-1_Cys_box"/>
</dbReference>
<dbReference type="EMBL" id="JAYMGO010000009">
    <property type="protein sequence ID" value="KAL1267326.1"/>
    <property type="molecule type" value="Genomic_DNA"/>
</dbReference>
<keyword evidence="3" id="KW-1185">Reference proteome</keyword>
<evidence type="ECO:0000313" key="3">
    <source>
        <dbReference type="Proteomes" id="UP001558613"/>
    </source>
</evidence>
<name>A0ABR3MRS3_9TELE</name>
<protein>
    <recommendedName>
        <fullName evidence="1">Anosmin-1 cysteine rich domain-containing protein</fullName>
    </recommendedName>
</protein>
<evidence type="ECO:0000313" key="2">
    <source>
        <dbReference type="EMBL" id="KAL1267326.1"/>
    </source>
</evidence>
<feature type="domain" description="Anosmin-1 cysteine rich" evidence="1">
    <location>
        <begin position="107"/>
        <end position="148"/>
    </location>
</feature>
<reference evidence="2 3" key="1">
    <citation type="submission" date="2023-09" db="EMBL/GenBank/DDBJ databases">
        <authorList>
            <person name="Wang M."/>
        </authorList>
    </citation>
    <scope>NUCLEOTIDE SEQUENCE [LARGE SCALE GENOMIC DNA]</scope>
    <source>
        <strain evidence="2">GT-2023</strain>
        <tissue evidence="2">Liver</tissue>
    </source>
</reference>
<dbReference type="Pfam" id="PF17869">
    <property type="entry name" value="Cys_box"/>
    <property type="match status" value="1"/>
</dbReference>
<organism evidence="2 3">
    <name type="scientific">Cirrhinus molitorella</name>
    <name type="common">mud carp</name>
    <dbReference type="NCBI Taxonomy" id="172907"/>
    <lineage>
        <taxon>Eukaryota</taxon>
        <taxon>Metazoa</taxon>
        <taxon>Chordata</taxon>
        <taxon>Craniata</taxon>
        <taxon>Vertebrata</taxon>
        <taxon>Euteleostomi</taxon>
        <taxon>Actinopterygii</taxon>
        <taxon>Neopterygii</taxon>
        <taxon>Teleostei</taxon>
        <taxon>Ostariophysi</taxon>
        <taxon>Cypriniformes</taxon>
        <taxon>Cyprinidae</taxon>
        <taxon>Labeoninae</taxon>
        <taxon>Labeonini</taxon>
        <taxon>Cirrhinus</taxon>
    </lineage>
</organism>
<proteinExistence type="predicted"/>
<gene>
    <name evidence="2" type="ORF">QQF64_032689</name>
</gene>
<evidence type="ECO:0000259" key="1">
    <source>
        <dbReference type="Pfam" id="PF17869"/>
    </source>
</evidence>